<dbReference type="STRING" id="641665.GCA_002104455_01656"/>
<dbReference type="EMBL" id="FOBI01000002">
    <property type="protein sequence ID" value="SEK75362.1"/>
    <property type="molecule type" value="Genomic_DNA"/>
</dbReference>
<gene>
    <name evidence="1" type="ORF">SAMN05216262_102278</name>
</gene>
<accession>A0A1H7JLD8</accession>
<dbReference type="RefSeq" id="WP_085283440.1">
    <property type="nucleotide sequence ID" value="NZ_FOBI01000002.1"/>
</dbReference>
<organism evidence="1 2">
    <name type="scientific">Colwellia chukchiensis</name>
    <dbReference type="NCBI Taxonomy" id="641665"/>
    <lineage>
        <taxon>Bacteria</taxon>
        <taxon>Pseudomonadati</taxon>
        <taxon>Pseudomonadota</taxon>
        <taxon>Gammaproteobacteria</taxon>
        <taxon>Alteromonadales</taxon>
        <taxon>Colwelliaceae</taxon>
        <taxon>Colwellia</taxon>
    </lineage>
</organism>
<dbReference type="OrthoDB" id="1492854at2"/>
<proteinExistence type="predicted"/>
<dbReference type="Proteomes" id="UP000199297">
    <property type="component" value="Unassembled WGS sequence"/>
</dbReference>
<evidence type="ECO:0000313" key="2">
    <source>
        <dbReference type="Proteomes" id="UP000199297"/>
    </source>
</evidence>
<reference evidence="2" key="1">
    <citation type="submission" date="2016-10" db="EMBL/GenBank/DDBJ databases">
        <authorList>
            <person name="Varghese N."/>
            <person name="Submissions S."/>
        </authorList>
    </citation>
    <scope>NUCLEOTIDE SEQUENCE [LARGE SCALE GENOMIC DNA]</scope>
    <source>
        <strain evidence="2">CGMCC 1.9127</strain>
    </source>
</reference>
<name>A0A1H7JLD8_9GAMM</name>
<protein>
    <submittedName>
        <fullName evidence="1">Uncharacterized protein</fullName>
    </submittedName>
</protein>
<sequence length="259" mass="29750">MNNLEKTSINVANYLEPYVKNVEKHYHWSFDEAKASQFTGYDFSGEKNYYQKTKVLKTVLQEKLNSQTSFESEVALARYFIKDWGGVKIQETPLRELVSYYANFKGKDSNAAAQLNIKGVSSWSKYLSLICDWAPIYDSRVAYSLNTINFMSGHTDIFFQMVEGRSSRLKLLDINTLFLQEKLKNGSLVISDFEHKQFASKLVKKYTTSNNETYAIYVKLIADIANNLSATTTDIEMLLFALAPKDISFDLLMKYQTKP</sequence>
<evidence type="ECO:0000313" key="1">
    <source>
        <dbReference type="EMBL" id="SEK75362.1"/>
    </source>
</evidence>
<keyword evidence="2" id="KW-1185">Reference proteome</keyword>
<dbReference type="AlphaFoldDB" id="A0A1H7JLD8"/>